<dbReference type="GO" id="GO:0005829">
    <property type="term" value="C:cytosol"/>
    <property type="evidence" value="ECO:0007669"/>
    <property type="project" value="TreeGrafter"/>
</dbReference>
<dbReference type="AlphaFoldDB" id="A0A8G2HTK4"/>
<evidence type="ECO:0000313" key="3">
    <source>
        <dbReference type="EMBL" id="STO17066.1"/>
    </source>
</evidence>
<dbReference type="EMBL" id="UGGQ01000006">
    <property type="protein sequence ID" value="STO17066.1"/>
    <property type="molecule type" value="Genomic_DNA"/>
</dbReference>
<dbReference type="SUPFAM" id="SSF64005">
    <property type="entry name" value="Undecaprenyl diphosphate synthase"/>
    <property type="match status" value="1"/>
</dbReference>
<dbReference type="GO" id="GO:0033850">
    <property type="term" value="F:Z-farnesyl diphosphate synthase activity"/>
    <property type="evidence" value="ECO:0007669"/>
    <property type="project" value="TreeGrafter"/>
</dbReference>
<dbReference type="Gene3D" id="3.40.1180.10">
    <property type="entry name" value="Decaprenyl diphosphate synthase-like"/>
    <property type="match status" value="1"/>
</dbReference>
<name>A0A8G2HTK4_9ACTO</name>
<sequence length="116" mass="13308">MCVNYGGRAELADAARAVAARVATREIRAENVTEKTLARELYLPDVPDVDLLIRTSGEQRISNFLPWQAAYAELVFAPEPWPEYNRETLWRDLLVFQSRQRRFGAAVNRPASRIFQ</sequence>
<evidence type="ECO:0000256" key="2">
    <source>
        <dbReference type="ARBA" id="ARBA00022679"/>
    </source>
</evidence>
<dbReference type="EC" id="2.5.1.31" evidence="3"/>
<proteinExistence type="predicted"/>
<accession>A0A8G2HTK4</accession>
<gene>
    <name evidence="3" type="primary">uppS_2</name>
    <name evidence="3" type="ORF">NCTC11819_01649</name>
</gene>
<comment type="cofactor">
    <cofactor evidence="1">
        <name>Mg(2+)</name>
        <dbReference type="ChEBI" id="CHEBI:18420"/>
    </cofactor>
</comment>
<dbReference type="InterPro" id="IPR018520">
    <property type="entry name" value="UPP_synth-like_CS"/>
</dbReference>
<comment type="caution">
    <text evidence="3">The sequence shown here is derived from an EMBL/GenBank/DDBJ whole genome shotgun (WGS) entry which is preliminary data.</text>
</comment>
<dbReference type="GO" id="GO:0000287">
    <property type="term" value="F:magnesium ion binding"/>
    <property type="evidence" value="ECO:0007669"/>
    <property type="project" value="TreeGrafter"/>
</dbReference>
<reference evidence="3 4" key="1">
    <citation type="submission" date="2018-06" db="EMBL/GenBank/DDBJ databases">
        <authorList>
            <consortium name="Pathogen Informatics"/>
            <person name="Doyle S."/>
        </authorList>
    </citation>
    <scope>NUCLEOTIDE SEQUENCE [LARGE SCALE GENOMIC DNA]</scope>
    <source>
        <strain evidence="3 4">NCTC11819</strain>
    </source>
</reference>
<dbReference type="GO" id="GO:0030145">
    <property type="term" value="F:manganese ion binding"/>
    <property type="evidence" value="ECO:0007669"/>
    <property type="project" value="TreeGrafter"/>
</dbReference>
<dbReference type="PANTHER" id="PTHR10291">
    <property type="entry name" value="DEHYDRODOLICHYL DIPHOSPHATE SYNTHASE FAMILY MEMBER"/>
    <property type="match status" value="1"/>
</dbReference>
<dbReference type="GO" id="GO:0016094">
    <property type="term" value="P:polyprenol biosynthetic process"/>
    <property type="evidence" value="ECO:0007669"/>
    <property type="project" value="TreeGrafter"/>
</dbReference>
<dbReference type="InterPro" id="IPR001441">
    <property type="entry name" value="UPP_synth-like"/>
</dbReference>
<evidence type="ECO:0000256" key="1">
    <source>
        <dbReference type="ARBA" id="ARBA00001946"/>
    </source>
</evidence>
<dbReference type="Proteomes" id="UP000255284">
    <property type="component" value="Unassembled WGS sequence"/>
</dbReference>
<dbReference type="GO" id="GO:0008834">
    <property type="term" value="F:ditrans,polycis-undecaprenyl-diphosphate synthase [(2E,6E)-farnesyl-diphosphate specific] activity"/>
    <property type="evidence" value="ECO:0007669"/>
    <property type="project" value="UniProtKB-EC"/>
</dbReference>
<dbReference type="InterPro" id="IPR036424">
    <property type="entry name" value="UPP_synth-like_sf"/>
</dbReference>
<organism evidence="3 4">
    <name type="scientific">Mobiluncus mulieris</name>
    <dbReference type="NCBI Taxonomy" id="2052"/>
    <lineage>
        <taxon>Bacteria</taxon>
        <taxon>Bacillati</taxon>
        <taxon>Actinomycetota</taxon>
        <taxon>Actinomycetes</taxon>
        <taxon>Actinomycetales</taxon>
        <taxon>Actinomycetaceae</taxon>
        <taxon>Mobiluncus</taxon>
    </lineage>
</organism>
<dbReference type="PROSITE" id="PS01066">
    <property type="entry name" value="UPP_SYNTHASE"/>
    <property type="match status" value="1"/>
</dbReference>
<dbReference type="Pfam" id="PF01255">
    <property type="entry name" value="Prenyltransf"/>
    <property type="match status" value="1"/>
</dbReference>
<dbReference type="GO" id="GO:0005886">
    <property type="term" value="C:plasma membrane"/>
    <property type="evidence" value="ECO:0007669"/>
    <property type="project" value="TreeGrafter"/>
</dbReference>
<keyword evidence="2 3" id="KW-0808">Transferase</keyword>
<dbReference type="PANTHER" id="PTHR10291:SF0">
    <property type="entry name" value="DEHYDRODOLICHYL DIPHOSPHATE SYNTHASE 2"/>
    <property type="match status" value="1"/>
</dbReference>
<protein>
    <submittedName>
        <fullName evidence="3">Undecaprenyl pyrophosphate synthase</fullName>
        <ecNumber evidence="3">2.5.1.31</ecNumber>
    </submittedName>
</protein>
<evidence type="ECO:0000313" key="4">
    <source>
        <dbReference type="Proteomes" id="UP000255284"/>
    </source>
</evidence>